<evidence type="ECO:0000256" key="7">
    <source>
        <dbReference type="ARBA" id="ARBA00023010"/>
    </source>
</evidence>
<dbReference type="PRINTS" id="PR01650">
    <property type="entry name" value="SECETRNLCASE"/>
</dbReference>
<organism evidence="10 11">
    <name type="scientific">Rubrivirga litoralis</name>
    <dbReference type="NCBI Taxonomy" id="3075598"/>
    <lineage>
        <taxon>Bacteria</taxon>
        <taxon>Pseudomonadati</taxon>
        <taxon>Rhodothermota</taxon>
        <taxon>Rhodothermia</taxon>
        <taxon>Rhodothermales</taxon>
        <taxon>Rubricoccaceae</taxon>
        <taxon>Rubrivirga</taxon>
    </lineage>
</organism>
<comment type="function">
    <text evidence="9">Essential subunit of the Sec protein translocation channel SecYEG. Clamps together the 2 halves of SecY. May contact the channel plug during translocation.</text>
</comment>
<dbReference type="PANTHER" id="PTHR33910">
    <property type="entry name" value="PROTEIN TRANSLOCASE SUBUNIT SECE"/>
    <property type="match status" value="1"/>
</dbReference>
<evidence type="ECO:0000256" key="2">
    <source>
        <dbReference type="ARBA" id="ARBA00022448"/>
    </source>
</evidence>
<proteinExistence type="inferred from homology"/>
<reference evidence="10 11" key="1">
    <citation type="submission" date="2023-09" db="EMBL/GenBank/DDBJ databases">
        <authorList>
            <person name="Rey-Velasco X."/>
        </authorList>
    </citation>
    <scope>NUCLEOTIDE SEQUENCE [LARGE SCALE GENOMIC DNA]</scope>
    <source>
        <strain evidence="10 11">F394</strain>
    </source>
</reference>
<keyword evidence="2 9" id="KW-0813">Transport</keyword>
<dbReference type="Gene3D" id="1.20.5.1030">
    <property type="entry name" value="Preprotein translocase secy subunit"/>
    <property type="match status" value="1"/>
</dbReference>
<keyword evidence="3 9" id="KW-1003">Cell membrane</keyword>
<keyword evidence="11" id="KW-1185">Reference proteome</keyword>
<evidence type="ECO:0000313" key="11">
    <source>
        <dbReference type="Proteomes" id="UP001267426"/>
    </source>
</evidence>
<evidence type="ECO:0000256" key="9">
    <source>
        <dbReference type="HAMAP-Rule" id="MF_00422"/>
    </source>
</evidence>
<comment type="subcellular location">
    <subcellularLocation>
        <location evidence="9">Cell membrane</location>
        <topology evidence="9">Single-pass membrane protein</topology>
    </subcellularLocation>
    <subcellularLocation>
        <location evidence="1">Membrane</location>
    </subcellularLocation>
</comment>
<protein>
    <recommendedName>
        <fullName evidence="9">Protein translocase subunit SecE</fullName>
    </recommendedName>
</protein>
<keyword evidence="8 9" id="KW-0472">Membrane</keyword>
<dbReference type="NCBIfam" id="TIGR00964">
    <property type="entry name" value="secE_bact"/>
    <property type="match status" value="1"/>
</dbReference>
<evidence type="ECO:0000256" key="6">
    <source>
        <dbReference type="ARBA" id="ARBA00022989"/>
    </source>
</evidence>
<keyword evidence="4 9" id="KW-0812">Transmembrane</keyword>
<dbReference type="EMBL" id="JAVRHT010000035">
    <property type="protein sequence ID" value="MDT0632683.1"/>
    <property type="molecule type" value="Genomic_DNA"/>
</dbReference>
<evidence type="ECO:0000313" key="10">
    <source>
        <dbReference type="EMBL" id="MDT0632683.1"/>
    </source>
</evidence>
<dbReference type="RefSeq" id="WP_311664805.1">
    <property type="nucleotide sequence ID" value="NZ_JAVRHT010000035.1"/>
</dbReference>
<evidence type="ECO:0000256" key="3">
    <source>
        <dbReference type="ARBA" id="ARBA00022475"/>
    </source>
</evidence>
<dbReference type="HAMAP" id="MF_00422">
    <property type="entry name" value="SecE"/>
    <property type="match status" value="1"/>
</dbReference>
<comment type="similarity">
    <text evidence="9">Belongs to the SecE/SEC61-gamma family.</text>
</comment>
<keyword evidence="7 9" id="KW-0811">Translocation</keyword>
<name>A0ABU3BTR3_9BACT</name>
<comment type="subunit">
    <text evidence="9">Component of the Sec protein translocase complex. Heterotrimer consisting of SecY, SecE and SecG subunits. The heterotrimers can form oligomers, although 1 heterotrimer is thought to be able to translocate proteins. Interacts with the ribosome. Interacts with SecDF, and other proteins may be involved. Interacts with SecA.</text>
</comment>
<comment type="caution">
    <text evidence="10">The sequence shown here is derived from an EMBL/GenBank/DDBJ whole genome shotgun (WGS) entry which is preliminary data.</text>
</comment>
<dbReference type="Proteomes" id="UP001267426">
    <property type="component" value="Unassembled WGS sequence"/>
</dbReference>
<keyword evidence="6 9" id="KW-1133">Transmembrane helix</keyword>
<evidence type="ECO:0000256" key="5">
    <source>
        <dbReference type="ARBA" id="ARBA00022927"/>
    </source>
</evidence>
<dbReference type="PANTHER" id="PTHR33910:SF1">
    <property type="entry name" value="PROTEIN TRANSLOCASE SUBUNIT SECE"/>
    <property type="match status" value="1"/>
</dbReference>
<evidence type="ECO:0000256" key="4">
    <source>
        <dbReference type="ARBA" id="ARBA00022692"/>
    </source>
</evidence>
<accession>A0ABU3BTR3</accession>
<dbReference type="PROSITE" id="PS01067">
    <property type="entry name" value="SECE_SEC61G"/>
    <property type="match status" value="1"/>
</dbReference>
<evidence type="ECO:0000256" key="8">
    <source>
        <dbReference type="ARBA" id="ARBA00023136"/>
    </source>
</evidence>
<evidence type="ECO:0000256" key="1">
    <source>
        <dbReference type="ARBA" id="ARBA00004370"/>
    </source>
</evidence>
<feature type="transmembrane region" description="Helical" evidence="9">
    <location>
        <begin position="36"/>
        <end position="57"/>
    </location>
</feature>
<dbReference type="InterPro" id="IPR005807">
    <property type="entry name" value="SecE_bac"/>
</dbReference>
<dbReference type="InterPro" id="IPR038379">
    <property type="entry name" value="SecE_sf"/>
</dbReference>
<dbReference type="Pfam" id="PF00584">
    <property type="entry name" value="SecE"/>
    <property type="match status" value="1"/>
</dbReference>
<sequence length="71" mass="7764">MATQTQTKAPGGAAGNYVAEVRKEMRKVNWPKRKELIDNTVLTLLASLVLSLFIFGADKVISLVLQLVYGS</sequence>
<dbReference type="InterPro" id="IPR001901">
    <property type="entry name" value="Translocase_SecE/Sec61-g"/>
</dbReference>
<keyword evidence="5 9" id="KW-0653">Protein transport</keyword>
<gene>
    <name evidence="9 10" type="primary">secE</name>
    <name evidence="10" type="ORF">RM540_13060</name>
</gene>